<keyword evidence="2 4" id="KW-0378">Hydrolase</keyword>
<dbReference type="GO" id="GO:0005737">
    <property type="term" value="C:cytoplasm"/>
    <property type="evidence" value="ECO:0007669"/>
    <property type="project" value="UniProtKB-SubCell"/>
</dbReference>
<reference evidence="5 6" key="1">
    <citation type="journal article" date="2013" name="Genome Announc.">
        <title>Draft Genome Sequence of Indibacter alkaliphilus Strain LW1T, Isolated from Lonar Lake, a Haloalkaline Lake in the Buldana District of Maharashtra, India.</title>
        <authorList>
            <person name="Singh A."/>
            <person name="Kumar Jangir P."/>
            <person name="Sharma R."/>
            <person name="Singh A."/>
            <person name="Kumar Pinnaka A."/>
            <person name="Shivaji S."/>
        </authorList>
    </citation>
    <scope>NUCLEOTIDE SEQUENCE [LARGE SCALE GENOMIC DNA]</scope>
    <source>
        <strain evidence="6">CCUG 57479 / KCTC 22604 / LW1</strain>
    </source>
</reference>
<dbReference type="InterPro" id="IPR029001">
    <property type="entry name" value="ITPase-like_fam"/>
</dbReference>
<dbReference type="PIRSF" id="PIRSF006305">
    <property type="entry name" value="Maf"/>
    <property type="match status" value="1"/>
</dbReference>
<dbReference type="STRING" id="1189612.A33Q_3066"/>
<dbReference type="Proteomes" id="UP000006073">
    <property type="component" value="Unassembled WGS sequence"/>
</dbReference>
<comment type="catalytic activity">
    <reaction evidence="4">
        <text>UTP + H2O = UMP + diphosphate + H(+)</text>
        <dbReference type="Rhea" id="RHEA:29395"/>
        <dbReference type="ChEBI" id="CHEBI:15377"/>
        <dbReference type="ChEBI" id="CHEBI:15378"/>
        <dbReference type="ChEBI" id="CHEBI:33019"/>
        <dbReference type="ChEBI" id="CHEBI:46398"/>
        <dbReference type="ChEBI" id="CHEBI:57865"/>
        <dbReference type="EC" id="3.6.1.9"/>
    </reaction>
</comment>
<proteinExistence type="inferred from homology"/>
<organism evidence="5 6">
    <name type="scientific">Indibacter alkaliphilus (strain CCUG 57479 / KCTC 22604 / LW1)</name>
    <dbReference type="NCBI Taxonomy" id="1189612"/>
    <lineage>
        <taxon>Bacteria</taxon>
        <taxon>Pseudomonadati</taxon>
        <taxon>Bacteroidota</taxon>
        <taxon>Cytophagia</taxon>
        <taxon>Cytophagales</taxon>
        <taxon>Cyclobacteriaceae</taxon>
    </lineage>
</organism>
<dbReference type="AlphaFoldDB" id="S2D9X4"/>
<feature type="active site" description="Proton acceptor" evidence="4">
    <location>
        <position position="75"/>
    </location>
</feature>
<dbReference type="PANTHER" id="PTHR43213">
    <property type="entry name" value="BIFUNCTIONAL DTTP/UTP PYROPHOSPHATASE/METHYLTRANSFERASE PROTEIN-RELATED"/>
    <property type="match status" value="1"/>
</dbReference>
<dbReference type="EC" id="3.6.1.9" evidence="4"/>
<evidence type="ECO:0000313" key="5">
    <source>
        <dbReference type="EMBL" id="EOZ95704.1"/>
    </source>
</evidence>
<dbReference type="CDD" id="cd00555">
    <property type="entry name" value="Maf"/>
    <property type="match status" value="1"/>
</dbReference>
<dbReference type="GO" id="GO:0036221">
    <property type="term" value="F:UTP diphosphatase activity"/>
    <property type="evidence" value="ECO:0007669"/>
    <property type="project" value="RHEA"/>
</dbReference>
<feature type="site" description="Important for substrate specificity" evidence="4">
    <location>
        <position position="17"/>
    </location>
</feature>
<accession>S2D9X4</accession>
<evidence type="ECO:0000313" key="6">
    <source>
        <dbReference type="Proteomes" id="UP000006073"/>
    </source>
</evidence>
<comment type="subcellular location">
    <subcellularLocation>
        <location evidence="4">Cytoplasm</location>
    </subcellularLocation>
</comment>
<keyword evidence="3 4" id="KW-0546">Nucleotide metabolism</keyword>
<dbReference type="GO" id="GO:0036218">
    <property type="term" value="F:dTTP diphosphatase activity"/>
    <property type="evidence" value="ECO:0007669"/>
    <property type="project" value="RHEA"/>
</dbReference>
<comment type="function">
    <text evidence="4">Nucleoside triphosphate pyrophosphatase that hydrolyzes dTTP and UTP. May have a dual role in cell division arrest and in preventing the incorporation of modified nucleotides into cellular nucleic acids.</text>
</comment>
<dbReference type="HAMAP" id="MF_00528">
    <property type="entry name" value="Maf"/>
    <property type="match status" value="1"/>
</dbReference>
<dbReference type="SUPFAM" id="SSF52972">
    <property type="entry name" value="ITPase-like"/>
    <property type="match status" value="1"/>
</dbReference>
<dbReference type="eggNOG" id="COG0424">
    <property type="taxonomic scope" value="Bacteria"/>
</dbReference>
<protein>
    <recommendedName>
        <fullName evidence="4">dTTP/UTP pyrophosphatase</fullName>
        <shortName evidence="4">dTTPase/UTPase</shortName>
        <ecNumber evidence="4">3.6.1.9</ecNumber>
    </recommendedName>
    <alternativeName>
        <fullName evidence="4">Nucleoside triphosphate pyrophosphatase</fullName>
    </alternativeName>
    <alternativeName>
        <fullName evidence="4">Nucleotide pyrophosphatase</fullName>
        <shortName evidence="4">Nucleotide PPase</shortName>
    </alternativeName>
</protein>
<dbReference type="Pfam" id="PF02545">
    <property type="entry name" value="Maf"/>
    <property type="match status" value="1"/>
</dbReference>
<comment type="catalytic activity">
    <reaction evidence="4">
        <text>dTTP + H2O = dTMP + diphosphate + H(+)</text>
        <dbReference type="Rhea" id="RHEA:28534"/>
        <dbReference type="ChEBI" id="CHEBI:15377"/>
        <dbReference type="ChEBI" id="CHEBI:15378"/>
        <dbReference type="ChEBI" id="CHEBI:33019"/>
        <dbReference type="ChEBI" id="CHEBI:37568"/>
        <dbReference type="ChEBI" id="CHEBI:63528"/>
        <dbReference type="EC" id="3.6.1.9"/>
    </reaction>
</comment>
<evidence type="ECO:0000256" key="3">
    <source>
        <dbReference type="ARBA" id="ARBA00023080"/>
    </source>
</evidence>
<sequence>MIDLRSKKLILASKSPRRAELLKGLGLDFEVRTKDVKEDFPEEMPVEKVAEYLSEKKAAAFQDDLRSDEILLTSDTVVIVGDKVLGKPGDLEEARAMIRSLSGKEHLVISAITFKSTHKTVSLSDTVKVSFKSLTAKEIDYYVETFQPLDKAGAYGIQEWIGYIGVLKIEGSYFTVMGLPVHLVYDVLKEWEG</sequence>
<comment type="similarity">
    <text evidence="4">Belongs to the Maf family. YhdE subfamily.</text>
</comment>
<dbReference type="InterPro" id="IPR003697">
    <property type="entry name" value="Maf-like"/>
</dbReference>
<name>S2D9X4_INDAL</name>
<evidence type="ECO:0000256" key="4">
    <source>
        <dbReference type="HAMAP-Rule" id="MF_00528"/>
    </source>
</evidence>
<dbReference type="EMBL" id="ALWO02000037">
    <property type="protein sequence ID" value="EOZ95704.1"/>
    <property type="molecule type" value="Genomic_DNA"/>
</dbReference>
<evidence type="ECO:0000256" key="1">
    <source>
        <dbReference type="ARBA" id="ARBA00001968"/>
    </source>
</evidence>
<feature type="site" description="Important for substrate specificity" evidence="4">
    <location>
        <position position="76"/>
    </location>
</feature>
<dbReference type="Gene3D" id="3.90.950.10">
    <property type="match status" value="1"/>
</dbReference>
<dbReference type="PANTHER" id="PTHR43213:SF5">
    <property type="entry name" value="BIFUNCTIONAL DTTP_UTP PYROPHOSPHATASE_METHYLTRANSFERASE PROTEIN-RELATED"/>
    <property type="match status" value="1"/>
</dbReference>
<feature type="site" description="Important for substrate specificity" evidence="4">
    <location>
        <position position="158"/>
    </location>
</feature>
<comment type="cofactor">
    <cofactor evidence="1 4">
        <name>a divalent metal cation</name>
        <dbReference type="ChEBI" id="CHEBI:60240"/>
    </cofactor>
</comment>
<dbReference type="NCBIfam" id="TIGR00172">
    <property type="entry name" value="maf"/>
    <property type="match status" value="1"/>
</dbReference>
<evidence type="ECO:0000256" key="2">
    <source>
        <dbReference type="ARBA" id="ARBA00022801"/>
    </source>
</evidence>
<keyword evidence="6" id="KW-1185">Reference proteome</keyword>
<gene>
    <name evidence="5" type="ORF">A33Q_3066</name>
</gene>
<keyword evidence="4" id="KW-0963">Cytoplasm</keyword>
<dbReference type="RefSeq" id="WP_009033468.1">
    <property type="nucleotide sequence ID" value="NZ_ALWO02000037.1"/>
</dbReference>
<dbReference type="GO" id="GO:0009117">
    <property type="term" value="P:nucleotide metabolic process"/>
    <property type="evidence" value="ECO:0007669"/>
    <property type="project" value="UniProtKB-KW"/>
</dbReference>
<dbReference type="OrthoDB" id="9807767at2"/>
<comment type="caution">
    <text evidence="5">The sequence shown here is derived from an EMBL/GenBank/DDBJ whole genome shotgun (WGS) entry which is preliminary data.</text>
</comment>
<comment type="caution">
    <text evidence="4">Lacks conserved residue(s) required for the propagation of feature annotation.</text>
</comment>